<protein>
    <recommendedName>
        <fullName evidence="3">Beta/gamma crystallin 'Greek key' domain-containing protein</fullName>
    </recommendedName>
</protein>
<reference evidence="4" key="3">
    <citation type="submission" date="2025-09" db="UniProtKB">
        <authorList>
            <consortium name="Ensembl"/>
        </authorList>
    </citation>
    <scope>IDENTIFICATION</scope>
</reference>
<feature type="domain" description="Beta/gamma crystallin 'Greek key'" evidence="3">
    <location>
        <begin position="43"/>
        <end position="81"/>
    </location>
</feature>
<dbReference type="Pfam" id="PF00030">
    <property type="entry name" value="Crystall"/>
    <property type="match status" value="2"/>
</dbReference>
<name>A0A3B4C0L5_PYGNA</name>
<dbReference type="OMA" id="RCVSGRT"/>
<dbReference type="InterPro" id="IPR004991">
    <property type="entry name" value="Aerolysin-like"/>
</dbReference>
<dbReference type="InterPro" id="IPR050252">
    <property type="entry name" value="Beta/Gamma-Crystallin"/>
</dbReference>
<dbReference type="Gene3D" id="2.170.15.10">
    <property type="entry name" value="Proaerolysin, chain A, domain 3"/>
    <property type="match status" value="1"/>
</dbReference>
<dbReference type="PANTHER" id="PTHR11818:SF103">
    <property type="entry name" value="BETA_GAMMA CRYSTALLIN 'GREEK KEY' DOMAIN-CONTAINING PROTEIN"/>
    <property type="match status" value="1"/>
</dbReference>
<feature type="domain" description="Beta/gamma crystallin 'Greek key'" evidence="3">
    <location>
        <begin position="127"/>
        <end position="167"/>
    </location>
</feature>
<sequence>MNKIIVYEKPNFEALSKEFTSNVSNLLDESFNDCISSVKVIGNPWVLYSDPNFSGYQYIFEEGEYPTVDWENNASSLEVVTEDLEDPQITLYDQPNYKGKSVVLTCETNLCYGSFNDSASSHKVQRGAWVLYQHKNRSGAQMLARASHDMADYGWFSDRLSHLRPLKPGKPTITATVLWDRKEEKFKSAIIDSICGLNSGSHEQTFSMELNREYEGSITDSFSFSNATQIGYETKFSVQVAEMSSEKTFSLSNTFTVEKGGSNTRTEKKSVRVSLPTIIPPHTKITVNVVRKEVEVKVPVELIITTGFHKKTEYGQYMCSDGILFYFDVFK</sequence>
<dbReference type="Gene3D" id="2.60.20.10">
    <property type="entry name" value="Crystallins"/>
    <property type="match status" value="2"/>
</dbReference>
<dbReference type="InterPro" id="IPR001064">
    <property type="entry name" value="Beta/gamma_crystallin"/>
</dbReference>
<dbReference type="SMART" id="SM00247">
    <property type="entry name" value="XTALbg"/>
    <property type="match status" value="2"/>
</dbReference>
<dbReference type="Ensembl" id="ENSPNAT00000007153.2">
    <property type="protein sequence ID" value="ENSPNAP00000004361.2"/>
    <property type="gene ID" value="ENSPNAG00000010804.2"/>
</dbReference>
<organism evidence="4 5">
    <name type="scientific">Pygocentrus nattereri</name>
    <name type="common">Red-bellied piranha</name>
    <dbReference type="NCBI Taxonomy" id="42514"/>
    <lineage>
        <taxon>Eukaryota</taxon>
        <taxon>Metazoa</taxon>
        <taxon>Chordata</taxon>
        <taxon>Craniata</taxon>
        <taxon>Vertebrata</taxon>
        <taxon>Euteleostomi</taxon>
        <taxon>Actinopterygii</taxon>
        <taxon>Neopterygii</taxon>
        <taxon>Teleostei</taxon>
        <taxon>Ostariophysi</taxon>
        <taxon>Characiformes</taxon>
        <taxon>Characoidei</taxon>
        <taxon>Pygocentrus</taxon>
    </lineage>
</organism>
<evidence type="ECO:0000313" key="5">
    <source>
        <dbReference type="Proteomes" id="UP001501920"/>
    </source>
</evidence>
<dbReference type="PROSITE" id="PS50915">
    <property type="entry name" value="CRYSTALLIN_BETA_GAMMA"/>
    <property type="match status" value="4"/>
</dbReference>
<dbReference type="GO" id="GO:0007601">
    <property type="term" value="P:visual perception"/>
    <property type="evidence" value="ECO:0007669"/>
    <property type="project" value="TreeGrafter"/>
</dbReference>
<evidence type="ECO:0000259" key="3">
    <source>
        <dbReference type="PROSITE" id="PS50915"/>
    </source>
</evidence>
<keyword evidence="2" id="KW-0677">Repeat</keyword>
<proteinExistence type="inferred from homology"/>
<keyword evidence="5" id="KW-1185">Reference proteome</keyword>
<dbReference type="SUPFAM" id="SSF56973">
    <property type="entry name" value="Aerolisin/ETX pore-forming domain"/>
    <property type="match status" value="1"/>
</dbReference>
<dbReference type="Pfam" id="PF03318">
    <property type="entry name" value="ETX_MTX2"/>
    <property type="match status" value="1"/>
</dbReference>
<accession>A0A3B4C0L5</accession>
<reference evidence="4" key="2">
    <citation type="submission" date="2025-08" db="UniProtKB">
        <authorList>
            <consortium name="Ensembl"/>
        </authorList>
    </citation>
    <scope>IDENTIFICATION</scope>
</reference>
<dbReference type="PANTHER" id="PTHR11818">
    <property type="entry name" value="BETA/GAMMA CRYSTALLIN"/>
    <property type="match status" value="1"/>
</dbReference>
<dbReference type="CDD" id="cd20230">
    <property type="entry name" value="PFM_EP37-like"/>
    <property type="match status" value="1"/>
</dbReference>
<dbReference type="InterPro" id="IPR011024">
    <property type="entry name" value="G_crystallin-like"/>
</dbReference>
<evidence type="ECO:0000313" key="4">
    <source>
        <dbReference type="Ensembl" id="ENSPNAP00000004361.2"/>
    </source>
</evidence>
<dbReference type="GeneTree" id="ENSGT00420000030545"/>
<reference evidence="4 5" key="1">
    <citation type="submission" date="2020-10" db="EMBL/GenBank/DDBJ databases">
        <title>Pygocentrus nattereri (red-bellied piranha) genome, fPygNat1, primary haplotype.</title>
        <authorList>
            <person name="Myers G."/>
            <person name="Meyer A."/>
            <person name="Karagic N."/>
            <person name="Pippel M."/>
            <person name="Winkler S."/>
            <person name="Tracey A."/>
            <person name="Wood J."/>
            <person name="Formenti G."/>
            <person name="Howe K."/>
            <person name="Fedrigo O."/>
            <person name="Jarvis E.D."/>
        </authorList>
    </citation>
    <scope>NUCLEOTIDE SEQUENCE [LARGE SCALE GENOMIC DNA]</scope>
</reference>
<dbReference type="Proteomes" id="UP001501920">
    <property type="component" value="Chromosome 9"/>
</dbReference>
<evidence type="ECO:0000256" key="1">
    <source>
        <dbReference type="ARBA" id="ARBA00009646"/>
    </source>
</evidence>
<comment type="similarity">
    <text evidence="1">Belongs to the beta/gamma-crystallin family.</text>
</comment>
<dbReference type="SUPFAM" id="SSF49695">
    <property type="entry name" value="gamma-Crystallin-like"/>
    <property type="match status" value="1"/>
</dbReference>
<dbReference type="GO" id="GO:0005212">
    <property type="term" value="F:structural constituent of eye lens"/>
    <property type="evidence" value="ECO:0007669"/>
    <property type="project" value="TreeGrafter"/>
</dbReference>
<feature type="domain" description="Beta/gamma crystallin 'Greek key'" evidence="3">
    <location>
        <begin position="87"/>
        <end position="126"/>
    </location>
</feature>
<dbReference type="GO" id="GO:0002088">
    <property type="term" value="P:lens development in camera-type eye"/>
    <property type="evidence" value="ECO:0007669"/>
    <property type="project" value="TreeGrafter"/>
</dbReference>
<evidence type="ECO:0000256" key="2">
    <source>
        <dbReference type="ARBA" id="ARBA00022737"/>
    </source>
</evidence>
<feature type="domain" description="Beta/gamma crystallin 'Greek key'" evidence="3">
    <location>
        <begin position="2"/>
        <end position="42"/>
    </location>
</feature>
<dbReference type="AlphaFoldDB" id="A0A3B4C0L5"/>